<comment type="caution">
    <text evidence="7">The sequence shown here is derived from an EMBL/GenBank/DDBJ whole genome shotgun (WGS) entry which is preliminary data.</text>
</comment>
<dbReference type="PROSITE" id="PS50145">
    <property type="entry name" value="ZF_TRAF"/>
    <property type="match status" value="1"/>
</dbReference>
<evidence type="ECO:0000313" key="7">
    <source>
        <dbReference type="EMBL" id="CAH3186328.1"/>
    </source>
</evidence>
<dbReference type="SMART" id="SM00184">
    <property type="entry name" value="RING"/>
    <property type="match status" value="1"/>
</dbReference>
<reference evidence="7 8" key="1">
    <citation type="submission" date="2022-05" db="EMBL/GenBank/DDBJ databases">
        <authorList>
            <consortium name="Genoscope - CEA"/>
            <person name="William W."/>
        </authorList>
    </citation>
    <scope>NUCLEOTIDE SEQUENCE [LARGE SCALE GENOMIC DNA]</scope>
</reference>
<dbReference type="InterPro" id="IPR018957">
    <property type="entry name" value="Znf_C3HC4_RING-type"/>
</dbReference>
<dbReference type="Pfam" id="PF00097">
    <property type="entry name" value="zf-C3HC4"/>
    <property type="match status" value="1"/>
</dbReference>
<dbReference type="PANTHER" id="PTHR47163:SF2">
    <property type="entry name" value="SI:DKEY-17M8.2"/>
    <property type="match status" value="1"/>
</dbReference>
<evidence type="ECO:0000313" key="8">
    <source>
        <dbReference type="Proteomes" id="UP001159405"/>
    </source>
</evidence>
<sequence length="659" mass="75566">MNLEYFMQLKQYSTDRQRRWLQQRSLLANPLHCRGCNTNMTLVERSRDHIDGYQWRCTVCRKKRSLRTNSFFEKYPKVPLGDLILLIYFWSQDEQRRRAARMLSLNENLVCRVFRSLEDICSADIERNPFIPFPGTAVVKCDESKFSHKAKYNRGRRAPDSWVFGVLSTATRPAKGYYQVVERRDRATLLPILAKCLQPGSENLERHLPNHVSLHRVVIHADNFVDPTSGVHTQEAESAWNNLKLGIKTRRGVEAKDLQAYLNDRMWRQWRGGERPANMAQETNGNNIYNCVFSESIKDGFECVVCFEVMIKPVSLACGHSGCMKCLHSVVSLSDNAASNTAPCPVCRETFHRDRLHLNVSLDALTRNLGMHCSNSGCIWKGTLEQARDHGKGCPKAVVKCPNVGCHHSSLREDMDEHSNSCEKALVDCPGCRKEVARSRLAQHERRECFYSKIDCPLGCGMKLPRAHVCLHQHNCPLKALQCKVRGCKQIKHRRDMGAHVYDAARSHYDLQHGEIQRLLGLIQRKETVMEQVEEKEDMVVSFSWRIYDLPASLATVTEERPLTSGEIKSHGYTWRAVFTKNLDLFLQLVSASSPVSVEIRMVISPGKENETIKKLPPTRMREGSMWGCNLSQVNRWVDVEGEIEIKFLIIYNICFKIE</sequence>
<dbReference type="InterPro" id="IPR001293">
    <property type="entry name" value="Znf_TRAF"/>
</dbReference>
<gene>
    <name evidence="7" type="ORF">PLOB_00034561</name>
</gene>
<feature type="zinc finger region" description="TRAF-type" evidence="4">
    <location>
        <begin position="418"/>
        <end position="466"/>
    </location>
</feature>
<keyword evidence="8" id="KW-1185">Reference proteome</keyword>
<dbReference type="InterPro" id="IPR001841">
    <property type="entry name" value="Znf_RING"/>
</dbReference>
<evidence type="ECO:0000259" key="6">
    <source>
        <dbReference type="PROSITE" id="PS50145"/>
    </source>
</evidence>
<dbReference type="InterPro" id="IPR053164">
    <property type="entry name" value="IS1016-like_transposase"/>
</dbReference>
<dbReference type="SUPFAM" id="SSF49599">
    <property type="entry name" value="TRAF domain-like"/>
    <property type="match status" value="2"/>
</dbReference>
<keyword evidence="3 4" id="KW-0862">Zinc</keyword>
<evidence type="ECO:0000256" key="4">
    <source>
        <dbReference type="PROSITE-ProRule" id="PRU00207"/>
    </source>
</evidence>
<keyword evidence="1 4" id="KW-0479">Metal-binding</keyword>
<organism evidence="7 8">
    <name type="scientific">Porites lobata</name>
    <dbReference type="NCBI Taxonomy" id="104759"/>
    <lineage>
        <taxon>Eukaryota</taxon>
        <taxon>Metazoa</taxon>
        <taxon>Cnidaria</taxon>
        <taxon>Anthozoa</taxon>
        <taxon>Hexacorallia</taxon>
        <taxon>Scleractinia</taxon>
        <taxon>Fungiina</taxon>
        <taxon>Poritidae</taxon>
        <taxon>Porites</taxon>
    </lineage>
</organism>
<dbReference type="PROSITE" id="PS50089">
    <property type="entry name" value="ZF_RING_2"/>
    <property type="match status" value="1"/>
</dbReference>
<feature type="domain" description="TRAF-type" evidence="6">
    <location>
        <begin position="418"/>
        <end position="466"/>
    </location>
</feature>
<dbReference type="PANTHER" id="PTHR47163">
    <property type="entry name" value="DDE_TNP_IS1595 DOMAIN-CONTAINING PROTEIN"/>
    <property type="match status" value="1"/>
</dbReference>
<dbReference type="SUPFAM" id="SSF57850">
    <property type="entry name" value="RING/U-box"/>
    <property type="match status" value="1"/>
</dbReference>
<evidence type="ECO:0000259" key="5">
    <source>
        <dbReference type="PROSITE" id="PS50089"/>
    </source>
</evidence>
<proteinExistence type="predicted"/>
<accession>A0ABN8S436</accession>
<dbReference type="Proteomes" id="UP001159405">
    <property type="component" value="Unassembled WGS sequence"/>
</dbReference>
<evidence type="ECO:0000256" key="1">
    <source>
        <dbReference type="ARBA" id="ARBA00022723"/>
    </source>
</evidence>
<evidence type="ECO:0000256" key="3">
    <source>
        <dbReference type="ARBA" id="ARBA00022833"/>
    </source>
</evidence>
<name>A0ABN8S436_9CNID</name>
<dbReference type="Pfam" id="PF02176">
    <property type="entry name" value="zf-TRAF"/>
    <property type="match status" value="1"/>
</dbReference>
<dbReference type="EMBL" id="CALNXK010000475">
    <property type="protein sequence ID" value="CAH3186328.1"/>
    <property type="molecule type" value="Genomic_DNA"/>
</dbReference>
<dbReference type="InterPro" id="IPR024445">
    <property type="entry name" value="Tnp_ISXO2-like"/>
</dbReference>
<evidence type="ECO:0000256" key="2">
    <source>
        <dbReference type="ARBA" id="ARBA00022771"/>
    </source>
</evidence>
<dbReference type="Gene3D" id="3.30.40.10">
    <property type="entry name" value="Zinc/RING finger domain, C3HC4 (zinc finger)"/>
    <property type="match status" value="3"/>
</dbReference>
<keyword evidence="2 4" id="KW-0863">Zinc-finger</keyword>
<dbReference type="InterPro" id="IPR013083">
    <property type="entry name" value="Znf_RING/FYVE/PHD"/>
</dbReference>
<dbReference type="SMART" id="SM01126">
    <property type="entry name" value="DDE_Tnp_IS1595"/>
    <property type="match status" value="1"/>
</dbReference>
<feature type="domain" description="RING-type" evidence="5">
    <location>
        <begin position="303"/>
        <end position="348"/>
    </location>
</feature>
<protein>
    <submittedName>
        <fullName evidence="7">Uncharacterized protein</fullName>
    </submittedName>
</protein>